<dbReference type="Proteomes" id="UP000030634">
    <property type="component" value="Chromosome"/>
</dbReference>
<gene>
    <name evidence="5" type="ORF">QR90_04765</name>
</gene>
<dbReference type="Pfam" id="PF00702">
    <property type="entry name" value="Hydrolase"/>
    <property type="match status" value="1"/>
</dbReference>
<evidence type="ECO:0000313" key="6">
    <source>
        <dbReference type="Proteomes" id="UP000030634"/>
    </source>
</evidence>
<proteinExistence type="inferred from homology"/>
<dbReference type="KEGG" id="dsw:QR90_04765"/>
<evidence type="ECO:0000256" key="3">
    <source>
        <dbReference type="ARBA" id="ARBA00022723"/>
    </source>
</evidence>
<dbReference type="STRING" id="1182571.QR90_04765"/>
<dbReference type="SFLD" id="SFLDS00003">
    <property type="entry name" value="Haloacid_Dehalogenase"/>
    <property type="match status" value="1"/>
</dbReference>
<dbReference type="PANTHER" id="PTHR46193">
    <property type="entry name" value="6-PHOSPHOGLUCONATE PHOSPHATASE"/>
    <property type="match status" value="1"/>
</dbReference>
<dbReference type="GO" id="GO:0003824">
    <property type="term" value="F:catalytic activity"/>
    <property type="evidence" value="ECO:0007669"/>
    <property type="project" value="UniProtKB-ARBA"/>
</dbReference>
<evidence type="ECO:0000256" key="4">
    <source>
        <dbReference type="ARBA" id="ARBA00022842"/>
    </source>
</evidence>
<comment type="similarity">
    <text evidence="2">Belongs to the HAD-like hydrolase superfamily. CbbY/CbbZ/Gph/YieH family.</text>
</comment>
<name>A0A0A7KEM2_9DEIO</name>
<dbReference type="RefSeq" id="WP_039682634.1">
    <property type="nucleotide sequence ID" value="NZ_CP010028.1"/>
</dbReference>
<keyword evidence="3" id="KW-0479">Metal-binding</keyword>
<dbReference type="SUPFAM" id="SSF56784">
    <property type="entry name" value="HAD-like"/>
    <property type="match status" value="1"/>
</dbReference>
<organism evidence="5 6">
    <name type="scientific">Deinococcus radiopugnans</name>
    <dbReference type="NCBI Taxonomy" id="57497"/>
    <lineage>
        <taxon>Bacteria</taxon>
        <taxon>Thermotogati</taxon>
        <taxon>Deinococcota</taxon>
        <taxon>Deinococci</taxon>
        <taxon>Deinococcales</taxon>
        <taxon>Deinococcaceae</taxon>
        <taxon>Deinococcus</taxon>
    </lineage>
</organism>
<dbReference type="NCBIfam" id="TIGR01509">
    <property type="entry name" value="HAD-SF-IA-v3"/>
    <property type="match status" value="1"/>
</dbReference>
<comment type="cofactor">
    <cofactor evidence="1">
        <name>Mg(2+)</name>
        <dbReference type="ChEBI" id="CHEBI:18420"/>
    </cofactor>
</comment>
<dbReference type="PRINTS" id="PR00413">
    <property type="entry name" value="HADHALOGNASE"/>
</dbReference>
<sequence length="234" mass="24901">MSGSPFEAILFDLDGVLVDSELQANTVWVGLLAEHGLDIDLPTFMANAVGGTHAVLFEWLRREYGWTRPDTFIPEMDARLYEAFGSTQAIEGAARTLDLLRAAGLPFAVASNSQRGRLKRKLESSGLAPLVGEHAYDPAHVGGRGKPAPDLYAHAAAQLGADIARCLVIEDSVTGLSAGVTAGATAWGLLAGGHVHPDNAAQLTRAGAGRILRTHEELQGALELDRRLLRQPHS</sequence>
<dbReference type="Gene3D" id="3.40.50.1000">
    <property type="entry name" value="HAD superfamily/HAD-like"/>
    <property type="match status" value="1"/>
</dbReference>
<dbReference type="HOGENOM" id="CLU_045011_13_2_0"/>
<reference evidence="6" key="1">
    <citation type="submission" date="2014-11" db="EMBL/GenBank/DDBJ databases">
        <title>Hymenobacter sp. DG25B genome submission.</title>
        <authorList>
            <person name="Jung H.-Y."/>
            <person name="Kim M.K."/>
            <person name="Srinivasan S."/>
            <person name="Lim S."/>
        </authorList>
    </citation>
    <scope>NUCLEOTIDE SEQUENCE [LARGE SCALE GENOMIC DNA]</scope>
    <source>
        <strain evidence="6">DY59</strain>
    </source>
</reference>
<dbReference type="EMBL" id="CP010028">
    <property type="protein sequence ID" value="AIZ44550.1"/>
    <property type="molecule type" value="Genomic_DNA"/>
</dbReference>
<dbReference type="InterPro" id="IPR051600">
    <property type="entry name" value="Beta-PGM-like"/>
</dbReference>
<accession>A0A0A7KEM2</accession>
<evidence type="ECO:0000313" key="5">
    <source>
        <dbReference type="EMBL" id="AIZ44550.1"/>
    </source>
</evidence>
<dbReference type="PANTHER" id="PTHR46193:SF10">
    <property type="entry name" value="6-PHOSPHOGLUCONATE PHOSPHATASE"/>
    <property type="match status" value="1"/>
</dbReference>
<dbReference type="SFLD" id="SFLDG01129">
    <property type="entry name" value="C1.5:_HAD__Beta-PGM__Phosphata"/>
    <property type="match status" value="1"/>
</dbReference>
<protein>
    <submittedName>
        <fullName evidence="5">Beta-phosphoglucomutase</fullName>
    </submittedName>
</protein>
<evidence type="ECO:0000256" key="2">
    <source>
        <dbReference type="ARBA" id="ARBA00006171"/>
    </source>
</evidence>
<evidence type="ECO:0000256" key="1">
    <source>
        <dbReference type="ARBA" id="ARBA00001946"/>
    </source>
</evidence>
<dbReference type="Gene3D" id="1.10.150.240">
    <property type="entry name" value="Putative phosphatase, domain 2"/>
    <property type="match status" value="1"/>
</dbReference>
<dbReference type="InterPro" id="IPR023198">
    <property type="entry name" value="PGP-like_dom2"/>
</dbReference>
<keyword evidence="4" id="KW-0460">Magnesium</keyword>
<dbReference type="InterPro" id="IPR006439">
    <property type="entry name" value="HAD-SF_hydro_IA"/>
</dbReference>
<dbReference type="InterPro" id="IPR036412">
    <property type="entry name" value="HAD-like_sf"/>
</dbReference>
<dbReference type="InterPro" id="IPR023214">
    <property type="entry name" value="HAD_sf"/>
</dbReference>
<dbReference type="AlphaFoldDB" id="A0A0A7KEM2"/>
<dbReference type="GO" id="GO:0046872">
    <property type="term" value="F:metal ion binding"/>
    <property type="evidence" value="ECO:0007669"/>
    <property type="project" value="UniProtKB-KW"/>
</dbReference>